<dbReference type="SUPFAM" id="SSF53300">
    <property type="entry name" value="vWA-like"/>
    <property type="match status" value="2"/>
</dbReference>
<dbReference type="EMBL" id="AP014924">
    <property type="protein sequence ID" value="BAS28983.1"/>
    <property type="molecule type" value="Genomic_DNA"/>
</dbReference>
<dbReference type="PROSITE" id="PS50234">
    <property type="entry name" value="VWFA"/>
    <property type="match status" value="1"/>
</dbReference>
<name>A0A0K2SPB6_LIMPI</name>
<keyword evidence="4" id="KW-1185">Reference proteome</keyword>
<dbReference type="Pfam" id="PF00092">
    <property type="entry name" value="VWA"/>
    <property type="match status" value="1"/>
</dbReference>
<keyword evidence="1" id="KW-0472">Membrane</keyword>
<evidence type="ECO:0000313" key="4">
    <source>
        <dbReference type="Proteomes" id="UP000065807"/>
    </source>
</evidence>
<proteinExistence type="predicted"/>
<dbReference type="PANTHER" id="PTHR37947:SF2">
    <property type="entry name" value="VON WILLEBRAND FACTOR TYPE A"/>
    <property type="match status" value="1"/>
</dbReference>
<dbReference type="InterPro" id="IPR002035">
    <property type="entry name" value="VWF_A"/>
</dbReference>
<dbReference type="STRING" id="1555112.LIP_3156"/>
<dbReference type="PROSITE" id="PS50194">
    <property type="entry name" value="FILAMIN_REPEAT"/>
    <property type="match status" value="1"/>
</dbReference>
<accession>A0A0K2SPB6</accession>
<sequence>MGLLAPGWLALQLLAVPIILLHRRRAAPRPHLVGNLFIWRRVLVERPPRHQRLFASLLLVLQLAALSAAALALAQPVLLRPGGERQPIHVVLDGSASMMAPVPGGGDRFQAALEELAARSARFPEAAYTLLLAGGPHPRVVARDLDRAALLREARRLSPSFAPAAWEQAGSLLASLPGPPAPVWLAGDGQGGAIEIVRSALEPSGRDVGVSLLSAGEPLPNLAVTALSARPTGASLDRYAVLVEVSNASDQATRVQLSLALTSLAPGPPAEPRPVLSRELEVDARASRRLQEEISLPPDGLWVAEARIDPQDPFPLDDAAALVVLPPRPTLVYLVSARGEPWQRALRALPEVAVTWRQVLPSQPPEGYDLVIYDGLLPERLPSSASVLVPPAGAKAAEGAGAPRAAGGGAAPSGTLEGMGPATLFYGEPIPRPTSASWWQEDDPLFQFVDWSEVTLHGVHPLQARAGTTVLMDSPEGPLMLGLQDPPSLLLGFDPGQGRLASLPTFPVWVANLVRWANPQAWDRVAPALGLGEILPLPASGRLVTPGGAQVTAGPWQVTHPGVYRLVPGGTEAPSEQASWARATAPLPRGEADLTDVAPSTWVDPEPPATPGSGSLRQQTLAGGLTVVFGLLLLAELILWLQREATGGFSLGGWLRRHWPALVSRALALVLVAGAAAGAAHTVPSDLNELWVLLDRSDSVDRSLREEAWRWAGRLKAEAGERRLGVVLFGVQPALEHPPDDPARLPPTPRASVDASGTDLEAALRLAAARLHPPARLVVATDGHATRGDAGLLLERLRELGTPVDVVPLAREAPAEVAIDQLRVRPQTDPGAPYLVRVSLRAGQPTPARLVLRAAGVPVAERQVRVPAGSSAFDLTARAPDLPGVLPLEVTVEAPVDDRPENNRAEAAVRVGEPPRVVVVSGGDPVTAPLLRAQGLEPAVMRPEALPSDPSFWEALGALVLEDVPATALTQVQRRSVEHLVRDLGGGLLVVGGPQAFTSGGYQGTELERLLPVSLQLPQDLLVPRVAMVLVIDRSGSMGEHQGQRTKLDLAKQASLSLFDNLSTDDLLGILAFDTQATWVVPLNRVGSGGGVLQRLARISPSGGTNLGPALDEAITALEPVSAVVKHVLILSDGKSTPGPFLRRAREAAAASISLSTVAIGRDADRELLASLAQEGGGRHYYTDDVERLPEIFLREVRAVTAPQVLVGPHPVAVREREPFLSGAPSRFEPIERLNAASPRPEATLQLATEAGRPVLASWSYGLGRVAAFLSYPAPGWAGEWAHLPALWAQVARWLLPSPTGLHASSTLEVASGAGTLTVDLLDMEGGYVNFAPLEGTLQAPDGSTRPLELEQVAPGRYRAAFPASQPGAYLVTVRRTDQGPAAPVTTASAWVAAAPELELHTRPAPQLYELARETGGRVLNLDDDLDQVWEALAGAQTRRSLRLPLVLAGLALFLADLSLRLARIRRRQPAS</sequence>
<feature type="transmembrane region" description="Helical" evidence="1">
    <location>
        <begin position="53"/>
        <end position="74"/>
    </location>
</feature>
<gene>
    <name evidence="3" type="ORF">LIP_3156</name>
</gene>
<reference evidence="4" key="2">
    <citation type="journal article" date="2016" name="Int. J. Syst. Evol. Microbiol.">
        <title>Complete genome sequence and cell structure of Limnochorda pilosa, a Gram-negative spore-former within the phylum Firmicutes.</title>
        <authorList>
            <person name="Watanabe M."/>
            <person name="Kojima H."/>
            <person name="Fukui M."/>
        </authorList>
    </citation>
    <scope>NUCLEOTIDE SEQUENCE [LARGE SCALE GENOMIC DNA]</scope>
    <source>
        <strain evidence="4">HC45</strain>
    </source>
</reference>
<protein>
    <recommendedName>
        <fullName evidence="2">VWFA domain-containing protein</fullName>
    </recommendedName>
</protein>
<feature type="transmembrane region" description="Helical" evidence="1">
    <location>
        <begin position="6"/>
        <end position="22"/>
    </location>
</feature>
<dbReference type="KEGG" id="lpil:LIP_3156"/>
<feature type="transmembrane region" description="Helical" evidence="1">
    <location>
        <begin position="662"/>
        <end position="680"/>
    </location>
</feature>
<keyword evidence="1" id="KW-0812">Transmembrane</keyword>
<dbReference type="InterPro" id="IPR017868">
    <property type="entry name" value="Filamin/ABP280_repeat-like"/>
</dbReference>
<dbReference type="OrthoDB" id="9781333at2"/>
<dbReference type="RefSeq" id="WP_068140131.1">
    <property type="nucleotide sequence ID" value="NZ_AP014924.1"/>
</dbReference>
<dbReference type="PANTHER" id="PTHR37947">
    <property type="entry name" value="BLL2462 PROTEIN"/>
    <property type="match status" value="1"/>
</dbReference>
<dbReference type="Gene3D" id="3.40.50.410">
    <property type="entry name" value="von Willebrand factor, type A domain"/>
    <property type="match status" value="2"/>
</dbReference>
<keyword evidence="1" id="KW-1133">Transmembrane helix</keyword>
<dbReference type="InterPro" id="IPR036465">
    <property type="entry name" value="vWFA_dom_sf"/>
</dbReference>
<reference evidence="4" key="1">
    <citation type="submission" date="2015-07" db="EMBL/GenBank/DDBJ databases">
        <title>Complete genome sequence and phylogenetic analysis of Limnochorda pilosa.</title>
        <authorList>
            <person name="Watanabe M."/>
            <person name="Kojima H."/>
            <person name="Fukui M."/>
        </authorList>
    </citation>
    <scope>NUCLEOTIDE SEQUENCE [LARGE SCALE GENOMIC DNA]</scope>
    <source>
        <strain evidence="4">HC45</strain>
    </source>
</reference>
<feature type="domain" description="VWFA" evidence="2">
    <location>
        <begin position="1027"/>
        <end position="1197"/>
    </location>
</feature>
<evidence type="ECO:0000256" key="1">
    <source>
        <dbReference type="SAM" id="Phobius"/>
    </source>
</evidence>
<evidence type="ECO:0000259" key="2">
    <source>
        <dbReference type="PROSITE" id="PS50234"/>
    </source>
</evidence>
<organism evidence="3 4">
    <name type="scientific">Limnochorda pilosa</name>
    <dbReference type="NCBI Taxonomy" id="1555112"/>
    <lineage>
        <taxon>Bacteria</taxon>
        <taxon>Bacillati</taxon>
        <taxon>Bacillota</taxon>
        <taxon>Limnochordia</taxon>
        <taxon>Limnochordales</taxon>
        <taxon>Limnochordaceae</taxon>
        <taxon>Limnochorda</taxon>
    </lineage>
</organism>
<dbReference type="InterPro" id="IPR029062">
    <property type="entry name" value="Class_I_gatase-like"/>
</dbReference>
<dbReference type="Proteomes" id="UP000065807">
    <property type="component" value="Chromosome"/>
</dbReference>
<dbReference type="SMART" id="SM00327">
    <property type="entry name" value="VWA"/>
    <property type="match status" value="2"/>
</dbReference>
<evidence type="ECO:0000313" key="3">
    <source>
        <dbReference type="EMBL" id="BAS28983.1"/>
    </source>
</evidence>
<feature type="transmembrane region" description="Helical" evidence="1">
    <location>
        <begin position="621"/>
        <end position="641"/>
    </location>
</feature>
<dbReference type="SUPFAM" id="SSF52317">
    <property type="entry name" value="Class I glutamine amidotransferase-like"/>
    <property type="match status" value="1"/>
</dbReference>